<evidence type="ECO:0000256" key="1">
    <source>
        <dbReference type="SAM" id="MobiDB-lite"/>
    </source>
</evidence>
<evidence type="ECO:0000313" key="2">
    <source>
        <dbReference type="EMBL" id="KAK8072636.1"/>
    </source>
</evidence>
<comment type="caution">
    <text evidence="2">The sequence shown here is derived from an EMBL/GenBank/DDBJ whole genome shotgun (WGS) entry which is preliminary data.</text>
</comment>
<keyword evidence="3" id="KW-1185">Reference proteome</keyword>
<dbReference type="EMBL" id="JAQQWM010000003">
    <property type="protein sequence ID" value="KAK8072636.1"/>
    <property type="molecule type" value="Genomic_DNA"/>
</dbReference>
<feature type="region of interest" description="Disordered" evidence="1">
    <location>
        <begin position="56"/>
        <end position="77"/>
    </location>
</feature>
<organism evidence="2 3">
    <name type="scientific">Apiospora saccharicola</name>
    <dbReference type="NCBI Taxonomy" id="335842"/>
    <lineage>
        <taxon>Eukaryota</taxon>
        <taxon>Fungi</taxon>
        <taxon>Dikarya</taxon>
        <taxon>Ascomycota</taxon>
        <taxon>Pezizomycotina</taxon>
        <taxon>Sordariomycetes</taxon>
        <taxon>Xylariomycetidae</taxon>
        <taxon>Amphisphaeriales</taxon>
        <taxon>Apiosporaceae</taxon>
        <taxon>Apiospora</taxon>
    </lineage>
</organism>
<gene>
    <name evidence="2" type="ORF">PG996_005984</name>
</gene>
<sequence length="452" mass="51187">MYKLRLKSWGLAKNLKSDEADRLLDNVYSGTAPAVPMIRGRAIGSKHFKGRLNRAAKAAKSLSQSPPPSSSDTEGYPSSPEFVFTCGTSSPISTNLDAPAMYKFPEACLKIVWQFSHMQFSNGQWDMSGKAYDFKTDNDCMLWVNTNTAAEMLMEDRRSPSNWQLLRDAFDQHDTALINLDPSMLWATHHSVLKFLQVDKEIGRVFLRWIIGLSRIRLGDTHPLTVFFSTMEKMEVEEIRGLAVDAILKAQFDVVSKFYRPGHTTQISHRINNVRKLFEQRTLSFPSLQQDPTTCRDDDMRDYRELGWASWASISLSHLLIHEGRPDEARTVLVTLCQYLETFPLPEVNSKAPPRPTRTILRLLGWLKTHMSSAQSTSSSHPLAVEIDSYIYRIMLASLSLGNNPNCSGPDDALFRTFEDNIEMMLSDNLPVTEIVNDIRDDDNRASVSQGE</sequence>
<protein>
    <submittedName>
        <fullName evidence="2">Uncharacterized protein</fullName>
    </submittedName>
</protein>
<evidence type="ECO:0000313" key="3">
    <source>
        <dbReference type="Proteomes" id="UP001446871"/>
    </source>
</evidence>
<dbReference type="Proteomes" id="UP001446871">
    <property type="component" value="Unassembled WGS sequence"/>
</dbReference>
<proteinExistence type="predicted"/>
<reference evidence="2 3" key="1">
    <citation type="submission" date="2023-01" db="EMBL/GenBank/DDBJ databases">
        <title>Analysis of 21 Apiospora genomes using comparative genomics revels a genus with tremendous synthesis potential of carbohydrate active enzymes and secondary metabolites.</title>
        <authorList>
            <person name="Sorensen T."/>
        </authorList>
    </citation>
    <scope>NUCLEOTIDE SEQUENCE [LARGE SCALE GENOMIC DNA]</scope>
    <source>
        <strain evidence="2 3">CBS 83171</strain>
    </source>
</reference>
<accession>A0ABR1VQR2</accession>
<name>A0ABR1VQR2_9PEZI</name>